<evidence type="ECO:0000313" key="1">
    <source>
        <dbReference type="EMBL" id="KAJ8625712.1"/>
    </source>
</evidence>
<dbReference type="EMBL" id="CM056819">
    <property type="protein sequence ID" value="KAJ8625712.1"/>
    <property type="molecule type" value="Genomic_DNA"/>
</dbReference>
<protein>
    <submittedName>
        <fullName evidence="1">Uncharacterized protein</fullName>
    </submittedName>
</protein>
<comment type="caution">
    <text evidence="1">The sequence shown here is derived from an EMBL/GenBank/DDBJ whole genome shotgun (WGS) entry which is preliminary data.</text>
</comment>
<accession>A0ACC2KY16</accession>
<dbReference type="Proteomes" id="UP001234297">
    <property type="component" value="Chromosome 11"/>
</dbReference>
<reference evidence="1 2" key="1">
    <citation type="journal article" date="2022" name="Hortic Res">
        <title>A haplotype resolved chromosomal level avocado genome allows analysis of novel avocado genes.</title>
        <authorList>
            <person name="Nath O."/>
            <person name="Fletcher S.J."/>
            <person name="Hayward A."/>
            <person name="Shaw L.M."/>
            <person name="Masouleh A.K."/>
            <person name="Furtado A."/>
            <person name="Henry R.J."/>
            <person name="Mitter N."/>
        </authorList>
    </citation>
    <scope>NUCLEOTIDE SEQUENCE [LARGE SCALE GENOMIC DNA]</scope>
    <source>
        <strain evidence="2">cv. Hass</strain>
    </source>
</reference>
<proteinExistence type="predicted"/>
<evidence type="ECO:0000313" key="2">
    <source>
        <dbReference type="Proteomes" id="UP001234297"/>
    </source>
</evidence>
<name>A0ACC2KY16_PERAE</name>
<keyword evidence="2" id="KW-1185">Reference proteome</keyword>
<organism evidence="1 2">
    <name type="scientific">Persea americana</name>
    <name type="common">Avocado</name>
    <dbReference type="NCBI Taxonomy" id="3435"/>
    <lineage>
        <taxon>Eukaryota</taxon>
        <taxon>Viridiplantae</taxon>
        <taxon>Streptophyta</taxon>
        <taxon>Embryophyta</taxon>
        <taxon>Tracheophyta</taxon>
        <taxon>Spermatophyta</taxon>
        <taxon>Magnoliopsida</taxon>
        <taxon>Magnoliidae</taxon>
        <taxon>Laurales</taxon>
        <taxon>Lauraceae</taxon>
        <taxon>Persea</taxon>
    </lineage>
</organism>
<gene>
    <name evidence="1" type="ORF">MRB53_034242</name>
</gene>
<sequence length="455" mass="48356">MDSGNSGSMQSSSGGDEEHDSRAEESISALLNFSAQRTMLNSSQPPHHPPMFDSISTYLDNFSRSPPPPPPSNMNSLLNLDMGWARAPRSDDPNCTDMAGVFRSSSSTSGLQPSNLNNPCYMNPINPSPGSENGRASSSADQQNVVRSSKKRSRASRRAPTTVLTTDTTNFRAMVQEFTGIPAPPFSGSSFPRTRLDLFSSGSTLRSGLSDPSPPPYLLRPFVQKAPQTRPSFISFPLSSSSSNSSLAASSSTMLNAAVSSSPNATNSTLMSSSIDTPNLASTNIYRLPSYDLGLPKHQRNLLNTQNPMSNFQSLLQSPPPPPPTTTTKYPSAGLSGFGGKSQEPMDRMGTLEGFSMNQGGVNVHHHHHHGGGTLANLISTDDPPHWGDGGGSSGGDEGGHLRPFDGNYNSSQRVSSCCKVNYTASSSDFHVEKGSENVASRGEGMVDSWICSSD</sequence>